<dbReference type="InterPro" id="IPR023996">
    <property type="entry name" value="TonB-dep_OMP_SusC/RagA"/>
</dbReference>
<dbReference type="NCBIfam" id="TIGR04057">
    <property type="entry name" value="SusC_RagA_signa"/>
    <property type="match status" value="1"/>
</dbReference>
<dbReference type="RefSeq" id="WP_163950143.1">
    <property type="nucleotide sequence ID" value="NZ_JAAFZH010000006.1"/>
</dbReference>
<dbReference type="NCBIfam" id="TIGR04056">
    <property type="entry name" value="OMP_RagA_SusC"/>
    <property type="match status" value="1"/>
</dbReference>
<keyword evidence="3 7" id="KW-1134">Transmembrane beta strand</keyword>
<evidence type="ECO:0000256" key="3">
    <source>
        <dbReference type="ARBA" id="ARBA00022452"/>
    </source>
</evidence>
<dbReference type="InterPro" id="IPR012910">
    <property type="entry name" value="Plug_dom"/>
</dbReference>
<dbReference type="SUPFAM" id="SSF56935">
    <property type="entry name" value="Porins"/>
    <property type="match status" value="1"/>
</dbReference>
<dbReference type="InterPro" id="IPR039426">
    <property type="entry name" value="TonB-dep_rcpt-like"/>
</dbReference>
<sequence>MKLPRLSHAYVAIIMRITLTQLVWMFLFLNVANARTASGQALLEQSISLSVDSKEIRVVLSKLEKLANVTFSYRPQQIQADRRVTINVTNQRLATVLDQLFKNTTVSYEVVGKKQILLSTRPNTPTSFPDELPQQTQTDFQQFTDRSITGTVKSETGEGLPGVSVVVKNTTRGTSTDSEGNFRLSIPDERNAGSGTTLIFSFVGYRNQEIAVGNRTTIDVQMVPDDKSLSEVIVVGYGTQQKEDITGAIAMVSAKELKDPPVAQVAQMLQGKLVGVRIDQVSGRPGEGMNIKVRGSVSITAGANPLYVVDGMPITGDINTINPAEIESISVLKDAASASLYGSRAGNGVVLIQTKAAKAGKTQIDFNAYYGFEQIPESRKLKMMNAEEYAQFQKEIAELNGRAVNPAFQNPAQYAGKGTNWYDVVTRTGAVQSYNLSLSSGSKNVLTSVTGGYFKEDGVVVGTGFQRLSLRVNTLFTPSDKVKIGFNLAPNYSSNTNFATDGGPYGSENIISGALATTPLASPYNADGSLTLTASDPATFGNPNWLRVAQDKVYRNRTQALLSNAFVEYELIKGLKAKTTANIQLSNNTIFQFNPSTIGVLFTPPPRIPSGSDNATRMYNWVNENSLSYQKEFNGHNLDALVDFTAQRFRSDNTLVTASNYPDDKIQAVSAAGRTVVTNNVQEWALLSYLARLNYNYKDKYLFTASVRRDGSSRFGPNNRWGNFPSASVGWIISKERFWQIAPVSFFKVRASYGITGNFEIGNYTFRSTVGPVYYAFGNSLFQGRAANNLGDDALGWERKKQFNLGTDLYFLNDRIQLTYNYYRTQSSDLLYNVSVPQSSGFSSIQTNIGELTFWGHEIGLNTVNIRNSRLTWNSTLNLSFDRNRVDKLSTATTNAIYQGMVNYGFYSHVSQVGSPVGLFYGAVWDGVYRNQQDFDNSPKYTDSQVGTIKFRDLNGDGKVTFPEDYTTIGTPWPKFIFGLTNQLNYRGFDLGLTITGSYGNQILAHYENWLTNLDGPFNVLQEVKNRWKSPTDPGDGKYGSVLQGTTYLERDRWSTRYIKDGSFLSFKNITLGYTVPLKVKTIRSLRVYSSIQNAWVITKYPGNPEVNTRNVSSGSSPGVDEGSYPVPRTISFGVNLGF</sequence>
<dbReference type="Proteomes" id="UP000474175">
    <property type="component" value="Unassembled WGS sequence"/>
</dbReference>
<dbReference type="Gene3D" id="2.170.130.10">
    <property type="entry name" value="TonB-dependent receptor, plug domain"/>
    <property type="match status" value="1"/>
</dbReference>
<keyword evidence="10" id="KW-1185">Reference proteome</keyword>
<organism evidence="9 10">
    <name type="scientific">Spirosoma terrae</name>
    <dbReference type="NCBI Taxonomy" id="1968276"/>
    <lineage>
        <taxon>Bacteria</taxon>
        <taxon>Pseudomonadati</taxon>
        <taxon>Bacteroidota</taxon>
        <taxon>Cytophagia</taxon>
        <taxon>Cytophagales</taxon>
        <taxon>Cytophagaceae</taxon>
        <taxon>Spirosoma</taxon>
    </lineage>
</organism>
<evidence type="ECO:0000313" key="10">
    <source>
        <dbReference type="Proteomes" id="UP000474175"/>
    </source>
</evidence>
<dbReference type="InterPro" id="IPR011662">
    <property type="entry name" value="Secretin/TonB_short_N"/>
</dbReference>
<dbReference type="SMART" id="SM00965">
    <property type="entry name" value="STN"/>
    <property type="match status" value="1"/>
</dbReference>
<comment type="subcellular location">
    <subcellularLocation>
        <location evidence="1 7">Cell outer membrane</location>
        <topology evidence="1 7">Multi-pass membrane protein</topology>
    </subcellularLocation>
</comment>
<evidence type="ECO:0000256" key="7">
    <source>
        <dbReference type="PROSITE-ProRule" id="PRU01360"/>
    </source>
</evidence>
<dbReference type="AlphaFoldDB" id="A0A6L9L708"/>
<comment type="caution">
    <text evidence="9">The sequence shown here is derived from an EMBL/GenBank/DDBJ whole genome shotgun (WGS) entry which is preliminary data.</text>
</comment>
<keyword evidence="9" id="KW-0675">Receptor</keyword>
<protein>
    <submittedName>
        <fullName evidence="9">TonB-dependent receptor</fullName>
    </submittedName>
</protein>
<accession>A0A6L9L708</accession>
<comment type="similarity">
    <text evidence="7">Belongs to the TonB-dependent receptor family.</text>
</comment>
<dbReference type="PROSITE" id="PS52016">
    <property type="entry name" value="TONB_DEPENDENT_REC_3"/>
    <property type="match status" value="1"/>
</dbReference>
<dbReference type="Pfam" id="PF07660">
    <property type="entry name" value="STN"/>
    <property type="match status" value="1"/>
</dbReference>
<dbReference type="Gene3D" id="2.60.40.1120">
    <property type="entry name" value="Carboxypeptidase-like, regulatory domain"/>
    <property type="match status" value="1"/>
</dbReference>
<dbReference type="SUPFAM" id="SSF49464">
    <property type="entry name" value="Carboxypeptidase regulatory domain-like"/>
    <property type="match status" value="1"/>
</dbReference>
<evidence type="ECO:0000256" key="2">
    <source>
        <dbReference type="ARBA" id="ARBA00022448"/>
    </source>
</evidence>
<dbReference type="Pfam" id="PF13715">
    <property type="entry name" value="CarbopepD_reg_2"/>
    <property type="match status" value="1"/>
</dbReference>
<dbReference type="InterPro" id="IPR037066">
    <property type="entry name" value="Plug_dom_sf"/>
</dbReference>
<evidence type="ECO:0000256" key="1">
    <source>
        <dbReference type="ARBA" id="ARBA00004571"/>
    </source>
</evidence>
<dbReference type="Gene3D" id="2.40.170.20">
    <property type="entry name" value="TonB-dependent receptor, beta-barrel domain"/>
    <property type="match status" value="1"/>
</dbReference>
<evidence type="ECO:0000256" key="6">
    <source>
        <dbReference type="ARBA" id="ARBA00023237"/>
    </source>
</evidence>
<proteinExistence type="inferred from homology"/>
<gene>
    <name evidence="9" type="ORF">GK108_15650</name>
</gene>
<dbReference type="InterPro" id="IPR023997">
    <property type="entry name" value="TonB-dep_OMP_SusC/RagA_CS"/>
</dbReference>
<reference evidence="9 10" key="1">
    <citation type="submission" date="2020-02" db="EMBL/GenBank/DDBJ databases">
        <title>Draft genome sequence of two Spirosoma agri KCTC 52727 and Spirosoma terrae KCTC 52035.</title>
        <authorList>
            <person name="Rojas J."/>
            <person name="Ambika Manirajan B."/>
            <person name="Suarez C."/>
            <person name="Ratering S."/>
            <person name="Schnell S."/>
        </authorList>
    </citation>
    <scope>NUCLEOTIDE SEQUENCE [LARGE SCALE GENOMIC DNA]</scope>
    <source>
        <strain evidence="9 10">KCTC 52035</strain>
    </source>
</reference>
<evidence type="ECO:0000259" key="8">
    <source>
        <dbReference type="SMART" id="SM00965"/>
    </source>
</evidence>
<dbReference type="InterPro" id="IPR036942">
    <property type="entry name" value="Beta-barrel_TonB_sf"/>
</dbReference>
<name>A0A6L9L708_9BACT</name>
<dbReference type="Gene3D" id="3.55.50.30">
    <property type="match status" value="1"/>
</dbReference>
<evidence type="ECO:0000256" key="5">
    <source>
        <dbReference type="ARBA" id="ARBA00023136"/>
    </source>
</evidence>
<dbReference type="GO" id="GO:0009279">
    <property type="term" value="C:cell outer membrane"/>
    <property type="evidence" value="ECO:0007669"/>
    <property type="project" value="UniProtKB-SubCell"/>
</dbReference>
<keyword evidence="6 7" id="KW-0998">Cell outer membrane</keyword>
<feature type="domain" description="Secretin/TonB short N-terminal" evidence="8">
    <location>
        <begin position="69"/>
        <end position="121"/>
    </location>
</feature>
<dbReference type="EMBL" id="JAAFZH010000006">
    <property type="protein sequence ID" value="NDU96314.1"/>
    <property type="molecule type" value="Genomic_DNA"/>
</dbReference>
<keyword evidence="4 7" id="KW-0812">Transmembrane</keyword>
<dbReference type="Pfam" id="PF07715">
    <property type="entry name" value="Plug"/>
    <property type="match status" value="1"/>
</dbReference>
<evidence type="ECO:0000313" key="9">
    <source>
        <dbReference type="EMBL" id="NDU96314.1"/>
    </source>
</evidence>
<keyword evidence="2 7" id="KW-0813">Transport</keyword>
<dbReference type="InterPro" id="IPR008969">
    <property type="entry name" value="CarboxyPept-like_regulatory"/>
</dbReference>
<keyword evidence="5 7" id="KW-0472">Membrane</keyword>
<evidence type="ECO:0000256" key="4">
    <source>
        <dbReference type="ARBA" id="ARBA00022692"/>
    </source>
</evidence>